<dbReference type="OMA" id="LMNWDNA"/>
<reference evidence="4 5" key="1">
    <citation type="journal article" date="2019" name="Sci. Rep.">
        <title>Nanopore sequencing improves the draft genome of the human pathogenic amoeba Naegleria fowleri.</title>
        <authorList>
            <person name="Liechti N."/>
            <person name="Schurch N."/>
            <person name="Bruggmann R."/>
            <person name="Wittwer M."/>
        </authorList>
    </citation>
    <scope>NUCLEOTIDE SEQUENCE [LARGE SCALE GENOMIC DNA]</scope>
    <source>
        <strain evidence="4 5">ATCC 30894</strain>
    </source>
</reference>
<feature type="chain" id="PRO_5025686840" description="FZ domain-containing protein" evidence="2">
    <location>
        <begin position="28"/>
        <end position="195"/>
    </location>
</feature>
<evidence type="ECO:0000313" key="4">
    <source>
        <dbReference type="EMBL" id="KAF0972099.1"/>
    </source>
</evidence>
<dbReference type="RefSeq" id="XP_044556814.1">
    <property type="nucleotide sequence ID" value="XM_044713791.1"/>
</dbReference>
<evidence type="ECO:0000259" key="3">
    <source>
        <dbReference type="PROSITE" id="PS50038"/>
    </source>
</evidence>
<proteinExistence type="predicted"/>
<accession>A0A6A5BGD6</accession>
<dbReference type="VEuPathDB" id="AmoebaDB:NF0098020"/>
<dbReference type="OrthoDB" id="10256750at2759"/>
<gene>
    <name evidence="4" type="ORF">FDP41_009795</name>
</gene>
<dbReference type="VEuPathDB" id="AmoebaDB:NfTy_088150"/>
<dbReference type="InterPro" id="IPR036790">
    <property type="entry name" value="Frizzled_dom_sf"/>
</dbReference>
<evidence type="ECO:0000256" key="2">
    <source>
        <dbReference type="SAM" id="SignalP"/>
    </source>
</evidence>
<dbReference type="Gene3D" id="1.10.2000.10">
    <property type="entry name" value="Frizzled cysteine-rich domain"/>
    <property type="match status" value="1"/>
</dbReference>
<dbReference type="EMBL" id="VFQX01000072">
    <property type="protein sequence ID" value="KAF0972099.1"/>
    <property type="molecule type" value="Genomic_DNA"/>
</dbReference>
<feature type="domain" description="FZ" evidence="3">
    <location>
        <begin position="58"/>
        <end position="195"/>
    </location>
</feature>
<keyword evidence="2" id="KW-0732">Signal</keyword>
<keyword evidence="5" id="KW-1185">Reference proteome</keyword>
<sequence>MKNYFAFWTILALSVMLLFLTLHPRDSNVAAYSTKMRSIIQSQLASSQNSREWNPSLASQKSCDIISSEMNQMDLKFCENRVNYPTSILDYNRTHESEDVALKKADYVAALYYNLMNWDNARGQVPSQQCKELVHELLCHAVFPLCQDKGGYVRNLYPCKDKCTKAISVCNTTPTEPLGEDIVMFCTHIKQCNNY</sequence>
<dbReference type="VEuPathDB" id="AmoebaDB:FDP41_009795"/>
<name>A0A6A5BGD6_NAEFO</name>
<evidence type="ECO:0000256" key="1">
    <source>
        <dbReference type="ARBA" id="ARBA00023157"/>
    </source>
</evidence>
<dbReference type="GeneID" id="68117010"/>
<feature type="signal peptide" evidence="2">
    <location>
        <begin position="1"/>
        <end position="27"/>
    </location>
</feature>
<organism evidence="4 5">
    <name type="scientific">Naegleria fowleri</name>
    <name type="common">Brain eating amoeba</name>
    <dbReference type="NCBI Taxonomy" id="5763"/>
    <lineage>
        <taxon>Eukaryota</taxon>
        <taxon>Discoba</taxon>
        <taxon>Heterolobosea</taxon>
        <taxon>Tetramitia</taxon>
        <taxon>Eutetramitia</taxon>
        <taxon>Vahlkampfiidae</taxon>
        <taxon>Naegleria</taxon>
    </lineage>
</organism>
<dbReference type="PROSITE" id="PS50038">
    <property type="entry name" value="FZ"/>
    <property type="match status" value="1"/>
</dbReference>
<protein>
    <recommendedName>
        <fullName evidence="3">FZ domain-containing protein</fullName>
    </recommendedName>
</protein>
<dbReference type="InterPro" id="IPR020067">
    <property type="entry name" value="Frizzled_dom"/>
</dbReference>
<dbReference type="SUPFAM" id="SSF63501">
    <property type="entry name" value="Frizzled cysteine-rich domain"/>
    <property type="match status" value="1"/>
</dbReference>
<evidence type="ECO:0000313" key="5">
    <source>
        <dbReference type="Proteomes" id="UP000444721"/>
    </source>
</evidence>
<dbReference type="AlphaFoldDB" id="A0A6A5BGD6"/>
<dbReference type="Proteomes" id="UP000444721">
    <property type="component" value="Unassembled WGS sequence"/>
</dbReference>
<comment type="caution">
    <text evidence="4">The sequence shown here is derived from an EMBL/GenBank/DDBJ whole genome shotgun (WGS) entry which is preliminary data.</text>
</comment>
<keyword evidence="1" id="KW-1015">Disulfide bond</keyword>